<accession>A0A1N6TQZ0</accession>
<organism evidence="2 3">
    <name type="scientific">Aromatoleum tolulyticum</name>
    <dbReference type="NCBI Taxonomy" id="34027"/>
    <lineage>
        <taxon>Bacteria</taxon>
        <taxon>Pseudomonadati</taxon>
        <taxon>Pseudomonadota</taxon>
        <taxon>Betaproteobacteria</taxon>
        <taxon>Rhodocyclales</taxon>
        <taxon>Rhodocyclaceae</taxon>
        <taxon>Aromatoleum</taxon>
    </lineage>
</organism>
<sequence length="202" mass="21498">MTLRAWKRGARTLGVLAAGLALGACGGLPQRPVVPAIYDLGLAGAVSPAPAVVPSQIEVRAPSWLATSAMQYRLDYRQPAQRQVFAESRWAAPPAEMLQRRLLQALSAPSSTGGGCRLHLEMDEFTQAFDSHEASTAVIVARAELLPPRGEYALAQRMFALREPASSADAKGGVTAFRKAGERLTIEIAGWMADSAAGACRR</sequence>
<proteinExistence type="predicted"/>
<keyword evidence="3" id="KW-1185">Reference proteome</keyword>
<dbReference type="InterPro" id="IPR005586">
    <property type="entry name" value="ABC_trans_aux"/>
</dbReference>
<gene>
    <name evidence="2" type="ORF">SAMN05421829_10580</name>
</gene>
<evidence type="ECO:0000313" key="2">
    <source>
        <dbReference type="EMBL" id="SIQ55761.1"/>
    </source>
</evidence>
<dbReference type="Pfam" id="PF03886">
    <property type="entry name" value="ABC_trans_aux"/>
    <property type="match status" value="1"/>
</dbReference>
<reference evidence="3" key="1">
    <citation type="submission" date="2017-01" db="EMBL/GenBank/DDBJ databases">
        <authorList>
            <person name="Varghese N."/>
            <person name="Submissions S."/>
        </authorList>
    </citation>
    <scope>NUCLEOTIDE SEQUENCE [LARGE SCALE GENOMIC DNA]</scope>
    <source>
        <strain evidence="3">ATCC 51758</strain>
    </source>
</reference>
<name>A0A1N6TQZ0_9RHOO</name>
<dbReference type="EMBL" id="FTMD01000005">
    <property type="protein sequence ID" value="SIQ55761.1"/>
    <property type="molecule type" value="Genomic_DNA"/>
</dbReference>
<evidence type="ECO:0000259" key="1">
    <source>
        <dbReference type="Pfam" id="PF03886"/>
    </source>
</evidence>
<dbReference type="STRING" id="34027.SAMN05421829_10580"/>
<dbReference type="PROSITE" id="PS51257">
    <property type="entry name" value="PROKAR_LIPOPROTEIN"/>
    <property type="match status" value="1"/>
</dbReference>
<dbReference type="Gene3D" id="3.40.50.10610">
    <property type="entry name" value="ABC-type transport auxiliary lipoprotein component"/>
    <property type="match status" value="1"/>
</dbReference>
<evidence type="ECO:0000313" key="3">
    <source>
        <dbReference type="Proteomes" id="UP000186819"/>
    </source>
</evidence>
<dbReference type="Proteomes" id="UP000186819">
    <property type="component" value="Unassembled WGS sequence"/>
</dbReference>
<feature type="domain" description="ABC-type transport auxiliary lipoprotein component" evidence="1">
    <location>
        <begin position="43"/>
        <end position="189"/>
    </location>
</feature>
<dbReference type="SUPFAM" id="SSF159594">
    <property type="entry name" value="XCC0632-like"/>
    <property type="match status" value="1"/>
</dbReference>
<dbReference type="AlphaFoldDB" id="A0A1N6TQZ0"/>
<protein>
    <submittedName>
        <fullName evidence="2">Cholesterol transport system auxiliary component</fullName>
    </submittedName>
</protein>